<proteinExistence type="predicted"/>
<organism evidence="2 3">
    <name type="scientific">Coregonus suidteri</name>
    <dbReference type="NCBI Taxonomy" id="861788"/>
    <lineage>
        <taxon>Eukaryota</taxon>
        <taxon>Metazoa</taxon>
        <taxon>Chordata</taxon>
        <taxon>Craniata</taxon>
        <taxon>Vertebrata</taxon>
        <taxon>Euteleostomi</taxon>
        <taxon>Actinopterygii</taxon>
        <taxon>Neopterygii</taxon>
        <taxon>Teleostei</taxon>
        <taxon>Protacanthopterygii</taxon>
        <taxon>Salmoniformes</taxon>
        <taxon>Salmonidae</taxon>
        <taxon>Coregoninae</taxon>
        <taxon>Coregonus</taxon>
    </lineage>
</organism>
<feature type="region of interest" description="Disordered" evidence="1">
    <location>
        <begin position="1"/>
        <end position="39"/>
    </location>
</feature>
<sequence length="79" mass="8801">MGENPAESQDNSSDEGSEDDGDSEEKDSGSEEESNEEVRVLFSKQAQVYNWLLPPSKNRQEDQPWRIVISAVSVNPSCI</sequence>
<feature type="compositionally biased region" description="Acidic residues" evidence="1">
    <location>
        <begin position="12"/>
        <end position="35"/>
    </location>
</feature>
<gene>
    <name evidence="2" type="ORF">J4Q44_G00196360</name>
</gene>
<reference evidence="2 3" key="1">
    <citation type="submission" date="2021-04" db="EMBL/GenBank/DDBJ databases">
        <authorList>
            <person name="De Guttry C."/>
            <person name="Zahm M."/>
            <person name="Klopp C."/>
            <person name="Cabau C."/>
            <person name="Louis A."/>
            <person name="Berthelot C."/>
            <person name="Parey E."/>
            <person name="Roest Crollius H."/>
            <person name="Montfort J."/>
            <person name="Robinson-Rechavi M."/>
            <person name="Bucao C."/>
            <person name="Bouchez O."/>
            <person name="Gislard M."/>
            <person name="Lluch J."/>
            <person name="Milhes M."/>
            <person name="Lampietro C."/>
            <person name="Lopez Roques C."/>
            <person name="Donnadieu C."/>
            <person name="Braasch I."/>
            <person name="Desvignes T."/>
            <person name="Postlethwait J."/>
            <person name="Bobe J."/>
            <person name="Wedekind C."/>
            <person name="Guiguen Y."/>
        </authorList>
    </citation>
    <scope>NUCLEOTIDE SEQUENCE [LARGE SCALE GENOMIC DNA]</scope>
    <source>
        <strain evidence="2">Cs_M1</strain>
        <tissue evidence="2">Blood</tissue>
    </source>
</reference>
<dbReference type="Proteomes" id="UP001356427">
    <property type="component" value="Unassembled WGS sequence"/>
</dbReference>
<comment type="caution">
    <text evidence="2">The sequence shown here is derived from an EMBL/GenBank/DDBJ whole genome shotgun (WGS) entry which is preliminary data.</text>
</comment>
<dbReference type="AlphaFoldDB" id="A0AAN8QN73"/>
<evidence type="ECO:0000313" key="3">
    <source>
        <dbReference type="Proteomes" id="UP001356427"/>
    </source>
</evidence>
<evidence type="ECO:0000313" key="2">
    <source>
        <dbReference type="EMBL" id="KAK6309755.1"/>
    </source>
</evidence>
<dbReference type="EMBL" id="JAGTTL010000017">
    <property type="protein sequence ID" value="KAK6309755.1"/>
    <property type="molecule type" value="Genomic_DNA"/>
</dbReference>
<evidence type="ECO:0000256" key="1">
    <source>
        <dbReference type="SAM" id="MobiDB-lite"/>
    </source>
</evidence>
<name>A0AAN8QN73_9TELE</name>
<protein>
    <submittedName>
        <fullName evidence="2">Uncharacterized protein</fullName>
    </submittedName>
</protein>
<keyword evidence="3" id="KW-1185">Reference proteome</keyword>
<accession>A0AAN8QN73</accession>